<feature type="active site" description="Proton donor" evidence="10">
    <location>
        <position position="194"/>
    </location>
</feature>
<dbReference type="Pfam" id="PF22505">
    <property type="entry name" value="RNase_J_b_CASP"/>
    <property type="match status" value="1"/>
</dbReference>
<dbReference type="InterPro" id="IPR041636">
    <property type="entry name" value="RNase_J_C"/>
</dbReference>
<dbReference type="GO" id="GO:0008270">
    <property type="term" value="F:zinc ion binding"/>
    <property type="evidence" value="ECO:0007669"/>
    <property type="project" value="InterPro"/>
</dbReference>
<keyword evidence="8 9" id="KW-0694">RNA-binding</keyword>
<comment type="cofactor">
    <cofactor evidence="12">
        <name>Ca(2+)</name>
        <dbReference type="ChEBI" id="CHEBI:29108"/>
    </cofactor>
    <text evidence="12">Binds 1 Ca(2+) cation per subunit. Seen in 1 crystal structure, it is not clear if it is physiologically important.</text>
</comment>
<evidence type="ECO:0000256" key="6">
    <source>
        <dbReference type="ARBA" id="ARBA00022833"/>
    </source>
</evidence>
<dbReference type="InterPro" id="IPR001279">
    <property type="entry name" value="Metallo-B-lactamas"/>
</dbReference>
<feature type="binding site" evidence="11">
    <location>
        <begin position="231"/>
        <end position="233"/>
    </location>
    <ligand>
        <name>substrate</name>
    </ligand>
</feature>
<dbReference type="EC" id="3.1.-.-" evidence="9"/>
<keyword evidence="6 12" id="KW-0862">Zinc</keyword>
<dbReference type="Pfam" id="PF17770">
    <property type="entry name" value="RNase_J_C"/>
    <property type="match status" value="1"/>
</dbReference>
<dbReference type="GO" id="GO:0005737">
    <property type="term" value="C:cytoplasm"/>
    <property type="evidence" value="ECO:0007669"/>
    <property type="project" value="UniProtKB-SubCell"/>
</dbReference>
<feature type="domain" description="Metallo-beta-lactamase" evidence="13">
    <location>
        <begin position="18"/>
        <end position="202"/>
    </location>
</feature>
<dbReference type="Gene3D" id="3.10.20.580">
    <property type="match status" value="1"/>
</dbReference>
<dbReference type="CDD" id="cd07714">
    <property type="entry name" value="RNaseJ_MBL-fold"/>
    <property type="match status" value="1"/>
</dbReference>
<dbReference type="GO" id="GO:0004534">
    <property type="term" value="F:5'-3' RNA exonuclease activity"/>
    <property type="evidence" value="ECO:0007669"/>
    <property type="project" value="UniProtKB-UniRule"/>
</dbReference>
<keyword evidence="1 9" id="KW-0963">Cytoplasm</keyword>
<dbReference type="PIRSF" id="PIRSF004803">
    <property type="entry name" value="RnjA"/>
    <property type="match status" value="1"/>
</dbReference>
<evidence type="ECO:0000256" key="2">
    <source>
        <dbReference type="ARBA" id="ARBA00022722"/>
    </source>
</evidence>
<keyword evidence="9" id="KW-0698">rRNA processing</keyword>
<comment type="subcellular location">
    <subcellularLocation>
        <location evidence="9">Cytoplasm</location>
    </subcellularLocation>
</comment>
<dbReference type="InterPro" id="IPR036866">
    <property type="entry name" value="RibonucZ/Hydroxyglut_hydro"/>
</dbReference>
<dbReference type="PANTHER" id="PTHR43694:SF1">
    <property type="entry name" value="RIBONUCLEASE J"/>
    <property type="match status" value="1"/>
</dbReference>
<feature type="binding site" evidence="12">
    <location>
        <position position="444"/>
    </location>
    <ligand>
        <name>Ca(2+)</name>
        <dbReference type="ChEBI" id="CHEBI:29108"/>
    </ligand>
</feature>
<evidence type="ECO:0000256" key="12">
    <source>
        <dbReference type="PIRSR" id="PIRSR004803-3"/>
    </source>
</evidence>
<dbReference type="GO" id="GO:0003723">
    <property type="term" value="F:RNA binding"/>
    <property type="evidence" value="ECO:0007669"/>
    <property type="project" value="UniProtKB-UniRule"/>
</dbReference>
<dbReference type="InterPro" id="IPR011108">
    <property type="entry name" value="RMMBL"/>
</dbReference>
<protein>
    <recommendedName>
        <fullName evidence="9">Ribonuclease J</fullName>
        <shortName evidence="9">RNase J</shortName>
        <ecNumber evidence="9">3.1.-.-</ecNumber>
    </recommendedName>
</protein>
<keyword evidence="5 9" id="KW-0378">Hydrolase</keyword>
<dbReference type="SMART" id="SM00849">
    <property type="entry name" value="Lactamase_B"/>
    <property type="match status" value="1"/>
</dbReference>
<sequence length="558" mass="60677">MAKNRVRVLPLGGVGEVGRNMWVVECGDEIVILDCGVMFPDADMLGVDLVLPDMSYLREKTSKIKGILLTHGHEDHIGAVPHLIADLGFPPIFATGLTHGLLGNKLKEHRLLDKVSQVVITDSDSFTVGSFHVEPFHIAHSIPDAVGFAISTPGGMVVYLTDWKLDHTPVDGKPTNLQKISELSQRKPLVLITDCVRVESKGYTPSEATVGEAFDNIFAIAPGRIIMATFASNISRVQQAIDSAEAYGRKVLLAGRSMENNSRIALEMGFLRAEAGTLIRPHELNSYPDDQIAVVCTGSQGEPMAALNRMANRDHQHLKIKPGDTVVVSATPIPGNEVSVSRVINNLFKLGADVIYGGDARVHVSGHAAQEELKLVLALLRPEFVLPFHGDYRHMIIYRKMAVGMGIGYTNENVLIPEPGGIMEFAPGFGKQISKTPVGYIYVDGTTVGDVGNVVVRDRQMLAKDGMLIVVVGIDMSNGSLVSGPDVVSRGFVYMRQSQDLVEATKDTVRAALAQPNGDALTSVDSAYVNRKIKEVVSEFLYRETRRRPMVLPVVMEV</sequence>
<evidence type="ECO:0000313" key="15">
    <source>
        <dbReference type="Proteomes" id="UP000220527"/>
    </source>
</evidence>
<gene>
    <name evidence="9" type="primary">rnj</name>
    <name evidence="14" type="ORF">CJ255_01020</name>
</gene>
<dbReference type="InterPro" id="IPR042173">
    <property type="entry name" value="RNase_J_2"/>
</dbReference>
<dbReference type="InterPro" id="IPR030854">
    <property type="entry name" value="RNase_J_bac"/>
</dbReference>
<dbReference type="InterPro" id="IPR055132">
    <property type="entry name" value="RNase_J_b_CASP"/>
</dbReference>
<comment type="function">
    <text evidence="9">An RNase that has 5'-3' exonuclease and possibly endonuclease activity. Involved in maturation of rRNA and in some organisms also mRNA maturation and/or decay.</text>
</comment>
<dbReference type="RefSeq" id="WP_097642228.1">
    <property type="nucleotide sequence ID" value="NZ_NQWI01000002.1"/>
</dbReference>
<dbReference type="EMBL" id="NQWI01000002">
    <property type="protein sequence ID" value="PDW04990.1"/>
    <property type="molecule type" value="Genomic_DNA"/>
</dbReference>
<evidence type="ECO:0000256" key="1">
    <source>
        <dbReference type="ARBA" id="ARBA00022490"/>
    </source>
</evidence>
<dbReference type="PANTHER" id="PTHR43694">
    <property type="entry name" value="RIBONUCLEASE J"/>
    <property type="match status" value="1"/>
</dbReference>
<dbReference type="NCBIfam" id="TIGR00649">
    <property type="entry name" value="MG423"/>
    <property type="match status" value="1"/>
</dbReference>
<name>A0A2A6RQ41_9CHLR</name>
<dbReference type="SUPFAM" id="SSF56281">
    <property type="entry name" value="Metallo-hydrolase/oxidoreductase"/>
    <property type="match status" value="1"/>
</dbReference>
<feature type="binding site" evidence="9 11">
    <location>
        <begin position="363"/>
        <end position="367"/>
    </location>
    <ligand>
        <name>substrate</name>
    </ligand>
</feature>
<feature type="binding site" evidence="12">
    <location>
        <position position="48"/>
    </location>
    <ligand>
        <name>Ca(2+)</name>
        <dbReference type="ChEBI" id="CHEBI:29108"/>
    </ligand>
</feature>
<comment type="cofactor">
    <cofactor evidence="12">
        <name>Zn(2+)</name>
        <dbReference type="ChEBI" id="CHEBI:29105"/>
    </cofactor>
    <text evidence="12">Binds 2 Zn(2+) ions per subunit. It is not clear if Zn(2+) or Mg(2+) is physiologically important.</text>
</comment>
<evidence type="ECO:0000256" key="11">
    <source>
        <dbReference type="PIRSR" id="PIRSR004803-2"/>
    </source>
</evidence>
<evidence type="ECO:0000256" key="5">
    <source>
        <dbReference type="ARBA" id="ARBA00022801"/>
    </source>
</evidence>
<accession>A0A2A6RQ41</accession>
<dbReference type="HAMAP" id="MF_01491">
    <property type="entry name" value="RNase_J_bact"/>
    <property type="match status" value="1"/>
</dbReference>
<keyword evidence="4 9" id="KW-0255">Endonuclease</keyword>
<evidence type="ECO:0000259" key="13">
    <source>
        <dbReference type="SMART" id="SM00849"/>
    </source>
</evidence>
<reference evidence="15" key="1">
    <citation type="submission" date="2017-08" db="EMBL/GenBank/DDBJ databases">
        <authorList>
            <person name="Grouzdev D.S."/>
            <person name="Gaisin V.A."/>
            <person name="Rysina M.S."/>
            <person name="Gorlenko V.M."/>
        </authorList>
    </citation>
    <scope>NUCLEOTIDE SEQUENCE [LARGE SCALE GENOMIC DNA]</scope>
    <source>
        <strain evidence="15">Kir15-3F</strain>
    </source>
</reference>
<feature type="binding site" evidence="12">
    <location>
        <position position="46"/>
    </location>
    <ligand>
        <name>Ca(2+)</name>
        <dbReference type="ChEBI" id="CHEBI:29108"/>
    </ligand>
</feature>
<evidence type="ECO:0000256" key="7">
    <source>
        <dbReference type="ARBA" id="ARBA00022839"/>
    </source>
</evidence>
<keyword evidence="15" id="KW-1185">Reference proteome</keyword>
<feature type="binding site" evidence="12">
    <location>
        <position position="162"/>
    </location>
    <ligand>
        <name>Zn(2+)</name>
        <dbReference type="ChEBI" id="CHEBI:29105"/>
        <label>1</label>
        <note>catalytic</note>
    </ligand>
</feature>
<evidence type="ECO:0000256" key="9">
    <source>
        <dbReference type="HAMAP-Rule" id="MF_01491"/>
    </source>
</evidence>
<feature type="binding site" evidence="12">
    <location>
        <position position="76"/>
    </location>
    <ligand>
        <name>Zn(2+)</name>
        <dbReference type="ChEBI" id="CHEBI:29105"/>
        <label>1</label>
        <note>catalytic</note>
    </ligand>
</feature>
<feature type="binding site" evidence="12">
    <location>
        <position position="73"/>
    </location>
    <ligand>
        <name>Zn(2+)</name>
        <dbReference type="ChEBI" id="CHEBI:29105"/>
        <label>1</label>
        <note>catalytic</note>
    </ligand>
</feature>
<comment type="caution">
    <text evidence="14">The sequence shown here is derived from an EMBL/GenBank/DDBJ whole genome shotgun (WGS) entry which is preliminary data.</text>
</comment>
<dbReference type="GO" id="GO:0004521">
    <property type="term" value="F:RNA endonuclease activity"/>
    <property type="evidence" value="ECO:0007669"/>
    <property type="project" value="UniProtKB-UniRule"/>
</dbReference>
<evidence type="ECO:0000256" key="8">
    <source>
        <dbReference type="ARBA" id="ARBA00022884"/>
    </source>
</evidence>
<proteinExistence type="inferred from homology"/>
<keyword evidence="2 9" id="KW-0540">Nuclease</keyword>
<keyword evidence="3 12" id="KW-0479">Metal-binding</keyword>
<dbReference type="OrthoDB" id="9758375at2"/>
<dbReference type="Proteomes" id="UP000220527">
    <property type="component" value="Unassembled WGS sequence"/>
</dbReference>
<dbReference type="Gene3D" id="3.40.50.10710">
    <property type="entry name" value="Metallo-hydrolase/oxidoreductase"/>
    <property type="match status" value="1"/>
</dbReference>
<evidence type="ECO:0000256" key="4">
    <source>
        <dbReference type="ARBA" id="ARBA00022759"/>
    </source>
</evidence>
<feature type="binding site" evidence="12">
    <location>
        <position position="71"/>
    </location>
    <ligand>
        <name>Zn(2+)</name>
        <dbReference type="ChEBI" id="CHEBI:29105"/>
        <label>1</label>
        <note>catalytic</note>
    </ligand>
</feature>
<feature type="binding site" evidence="12">
    <location>
        <position position="140"/>
    </location>
    <ligand>
        <name>Zn(2+)</name>
        <dbReference type="ChEBI" id="CHEBI:29105"/>
        <label>1</label>
        <note>catalytic</note>
    </ligand>
</feature>
<dbReference type="Pfam" id="PF07521">
    <property type="entry name" value="RMMBL"/>
    <property type="match status" value="1"/>
</dbReference>
<feature type="binding site" evidence="12">
    <location>
        <position position="75"/>
    </location>
    <ligand>
        <name>Zn(2+)</name>
        <dbReference type="ChEBI" id="CHEBI:29105"/>
        <label>1</label>
        <note>catalytic</note>
    </ligand>
</feature>
<dbReference type="Gene3D" id="3.60.15.10">
    <property type="entry name" value="Ribonuclease Z/Hydroxyacylglutathione hydrolase-like"/>
    <property type="match status" value="1"/>
</dbReference>
<comment type="similarity">
    <text evidence="9">Belongs to the metallo-beta-lactamase superfamily. RNA-metabolizing metallo-beta-lactamase-like family. Bacterial RNase J subfamily.</text>
</comment>
<keyword evidence="12" id="KW-0106">Calcium</keyword>
<dbReference type="AlphaFoldDB" id="A0A2A6RQ41"/>
<dbReference type="GO" id="GO:0006364">
    <property type="term" value="P:rRNA processing"/>
    <property type="evidence" value="ECO:0007669"/>
    <property type="project" value="UniProtKB-UniRule"/>
</dbReference>
<dbReference type="Pfam" id="PF12706">
    <property type="entry name" value="Lactamase_B_2"/>
    <property type="match status" value="1"/>
</dbReference>
<feature type="binding site" evidence="12">
    <location>
        <position position="389"/>
    </location>
    <ligand>
        <name>Zn(2+)</name>
        <dbReference type="ChEBI" id="CHEBI:29105"/>
        <label>1</label>
        <note>catalytic</note>
    </ligand>
</feature>
<keyword evidence="7 9" id="KW-0269">Exonuclease</keyword>
<comment type="subunit">
    <text evidence="9">Homodimer, may be a subunit of the RNA degradosome.</text>
</comment>
<evidence type="ECO:0000313" key="14">
    <source>
        <dbReference type="EMBL" id="PDW04990.1"/>
    </source>
</evidence>
<organism evidence="14 15">
    <name type="scientific">Candidatus Viridilinea mediisalina</name>
    <dbReference type="NCBI Taxonomy" id="2024553"/>
    <lineage>
        <taxon>Bacteria</taxon>
        <taxon>Bacillati</taxon>
        <taxon>Chloroflexota</taxon>
        <taxon>Chloroflexia</taxon>
        <taxon>Chloroflexales</taxon>
        <taxon>Chloroflexineae</taxon>
        <taxon>Oscillochloridaceae</taxon>
        <taxon>Candidatus Viridilinea</taxon>
    </lineage>
</organism>
<evidence type="ECO:0000256" key="3">
    <source>
        <dbReference type="ARBA" id="ARBA00022723"/>
    </source>
</evidence>
<feature type="active site" description="Proton acceptor" evidence="10">
    <location>
        <position position="367"/>
    </location>
</feature>
<evidence type="ECO:0000256" key="10">
    <source>
        <dbReference type="PIRSR" id="PIRSR004803-1"/>
    </source>
</evidence>
<dbReference type="InterPro" id="IPR004613">
    <property type="entry name" value="RNase_J"/>
</dbReference>